<protein>
    <submittedName>
        <fullName evidence="8">Transporter</fullName>
    </submittedName>
</protein>
<comment type="subcellular location">
    <subcellularLocation>
        <location evidence="1">Cell outer membrane</location>
    </subcellularLocation>
</comment>
<dbReference type="PANTHER" id="PTHR30026">
    <property type="entry name" value="OUTER MEMBRANE PROTEIN TOLC"/>
    <property type="match status" value="1"/>
</dbReference>
<proteinExistence type="inferred from homology"/>
<dbReference type="PANTHER" id="PTHR30026:SF20">
    <property type="entry name" value="OUTER MEMBRANE PROTEIN TOLC"/>
    <property type="match status" value="1"/>
</dbReference>
<dbReference type="InterPro" id="IPR003423">
    <property type="entry name" value="OMP_efflux"/>
</dbReference>
<evidence type="ECO:0000256" key="5">
    <source>
        <dbReference type="ARBA" id="ARBA00022692"/>
    </source>
</evidence>
<dbReference type="AlphaFoldDB" id="A0A0C1LL34"/>
<evidence type="ECO:0000256" key="4">
    <source>
        <dbReference type="ARBA" id="ARBA00022452"/>
    </source>
</evidence>
<keyword evidence="9" id="KW-1185">Reference proteome</keyword>
<name>A0A0C1LL34_9BACT</name>
<organism evidence="8 9">
    <name type="scientific">Flavihumibacter solisilvae</name>
    <dbReference type="NCBI Taxonomy" id="1349421"/>
    <lineage>
        <taxon>Bacteria</taxon>
        <taxon>Pseudomonadati</taxon>
        <taxon>Bacteroidota</taxon>
        <taxon>Chitinophagia</taxon>
        <taxon>Chitinophagales</taxon>
        <taxon>Chitinophagaceae</taxon>
        <taxon>Flavihumibacter</taxon>
    </lineage>
</organism>
<keyword evidence="7" id="KW-0998">Cell outer membrane</keyword>
<dbReference type="RefSeq" id="WP_039136805.1">
    <property type="nucleotide sequence ID" value="NZ_JSVC01000002.1"/>
</dbReference>
<gene>
    <name evidence="8" type="ORF">OI18_02350</name>
</gene>
<comment type="caution">
    <text evidence="8">The sequence shown here is derived from an EMBL/GenBank/DDBJ whole genome shotgun (WGS) entry which is preliminary data.</text>
</comment>
<dbReference type="STRING" id="1349421.OI18_02350"/>
<evidence type="ECO:0000256" key="2">
    <source>
        <dbReference type="ARBA" id="ARBA00007613"/>
    </source>
</evidence>
<dbReference type="OrthoDB" id="367883at2"/>
<reference evidence="8 9" key="1">
    <citation type="submission" date="2014-11" db="EMBL/GenBank/DDBJ databases">
        <title>Genome sequence of Flavihumibacter solisilvae 3-3.</title>
        <authorList>
            <person name="Zhou G."/>
            <person name="Li M."/>
            <person name="Wang G."/>
        </authorList>
    </citation>
    <scope>NUCLEOTIDE SEQUENCE [LARGE SCALE GENOMIC DNA]</scope>
    <source>
        <strain evidence="8 9">3-3</strain>
    </source>
</reference>
<accession>A0A0C1LL34</accession>
<dbReference type="Pfam" id="PF02321">
    <property type="entry name" value="OEP"/>
    <property type="match status" value="1"/>
</dbReference>
<dbReference type="InterPro" id="IPR051906">
    <property type="entry name" value="TolC-like"/>
</dbReference>
<evidence type="ECO:0000256" key="7">
    <source>
        <dbReference type="ARBA" id="ARBA00023237"/>
    </source>
</evidence>
<keyword evidence="5" id="KW-0812">Transmembrane</keyword>
<evidence type="ECO:0000256" key="6">
    <source>
        <dbReference type="ARBA" id="ARBA00023136"/>
    </source>
</evidence>
<dbReference type="GO" id="GO:0015562">
    <property type="term" value="F:efflux transmembrane transporter activity"/>
    <property type="evidence" value="ECO:0007669"/>
    <property type="project" value="InterPro"/>
</dbReference>
<dbReference type="Gene3D" id="1.20.1600.10">
    <property type="entry name" value="Outer membrane efflux proteins (OEP)"/>
    <property type="match status" value="1"/>
</dbReference>
<dbReference type="EMBL" id="JSVC01000002">
    <property type="protein sequence ID" value="KIC96043.1"/>
    <property type="molecule type" value="Genomic_DNA"/>
</dbReference>
<evidence type="ECO:0000256" key="3">
    <source>
        <dbReference type="ARBA" id="ARBA00022448"/>
    </source>
</evidence>
<keyword evidence="4" id="KW-1134">Transmembrane beta strand</keyword>
<evidence type="ECO:0000313" key="9">
    <source>
        <dbReference type="Proteomes" id="UP000031408"/>
    </source>
</evidence>
<dbReference type="Proteomes" id="UP000031408">
    <property type="component" value="Unassembled WGS sequence"/>
</dbReference>
<keyword evidence="6" id="KW-0472">Membrane</keyword>
<evidence type="ECO:0000313" key="8">
    <source>
        <dbReference type="EMBL" id="KIC96043.1"/>
    </source>
</evidence>
<dbReference type="GO" id="GO:0015288">
    <property type="term" value="F:porin activity"/>
    <property type="evidence" value="ECO:0007669"/>
    <property type="project" value="TreeGrafter"/>
</dbReference>
<keyword evidence="3" id="KW-0813">Transport</keyword>
<comment type="similarity">
    <text evidence="2">Belongs to the outer membrane factor (OMF) (TC 1.B.17) family.</text>
</comment>
<dbReference type="SUPFAM" id="SSF56954">
    <property type="entry name" value="Outer membrane efflux proteins (OEP)"/>
    <property type="match status" value="1"/>
</dbReference>
<dbReference type="GO" id="GO:1990281">
    <property type="term" value="C:efflux pump complex"/>
    <property type="evidence" value="ECO:0007669"/>
    <property type="project" value="TreeGrafter"/>
</dbReference>
<evidence type="ECO:0000256" key="1">
    <source>
        <dbReference type="ARBA" id="ARBA00004442"/>
    </source>
</evidence>
<sequence>MKMNKHWIWLLATICLVSTARSQVEKQVHAMSAREAVEYARKNSFEVKKALEDIRIQHQVNREVTSNALPQLNGSAAVNYSPRVAVQSFPNFIAAGTYGVLEQEGVRDANGNPIKAPDDFGIIAAQFGTKWNANAGLSLQQILFDGQVFVGLQARDAAMNFARKNAEITEENIAVNIYKVYYQLLIAQYQINLYHDNILRFEKLHHDTREIYKNGFAEKLDVDKVSVTLTNLRTDSLKLKTQMNNGFLGLKVLLGMPLADSVILTEKLTEEMVKSEILDTAYNYGDRREFQLLEIGKQLNEFNVKRYKYSYLPTLSAFGQLNSMAMRDQFNLFRDKWYSSSLIGVQLNVPIFDGFKRNSQIEQAKSAVKKSNYDMELLKLSIDRDVASSRNRFRDAIIAVSAQRENMKLAEDVFDQTKKKYDQGLGTNTEINTAQTELRTAQTNFFSALYDAAIAKVDYMKAVGKIF</sequence>
<dbReference type="GO" id="GO:0009279">
    <property type="term" value="C:cell outer membrane"/>
    <property type="evidence" value="ECO:0007669"/>
    <property type="project" value="UniProtKB-SubCell"/>
</dbReference>